<protein>
    <recommendedName>
        <fullName evidence="6">Recombinase family protein</fullName>
    </recommendedName>
</protein>
<dbReference type="PANTHER" id="PTHR30461:SF23">
    <property type="entry name" value="DNA RECOMBINASE-RELATED"/>
    <property type="match status" value="1"/>
</dbReference>
<dbReference type="Pfam" id="PF13408">
    <property type="entry name" value="Zn_ribbon_recom"/>
    <property type="match status" value="1"/>
</dbReference>
<sequence length="498" mass="57833">MKAIILARVSTEEQKEAGNSLPAQITRIERYCEQQKFEVIDTFSFDESAYKTKRDEFDKILDFLKTNKEKVAVCFDKVDRLSRNVFDKRVSVLYEKAVNDEIELHFVSDGQVINSNMSAVAKFQFGMSLGLAKYYSDAISDNVKRAFEKMRAEGKWTGRVRIGYKNTTDENGNRDIALDEERADLVHRIFEMYATGNHSIASILKEMNKLGLKSLNGNKLSKSNIDLILNDTFYYGMAYSKKYNYYYTHKYEKLVSKELFFKCKEVRLDRARKPSKVDSNNFIFKGLLTCQKCGCSVTPEIKTKKSGKQYIYYSCTNSKGICQREYVPEKTLLEPILAVLERFESITQDTQDYLLKELRKNNEAEVEFHKKQLKRINTEYQTIQSKISRLTDLLLDNSITKESYEEKLQELKHKQLKLGVEIDLYTKADKDYLLTVSKVLSLATRVKTIFESSEIHEKRALLNYLIQNPTVNGKKLYFTIASPYNLVLDLASKPTWLR</sequence>
<dbReference type="Pfam" id="PF00239">
    <property type="entry name" value="Resolvase"/>
    <property type="match status" value="1"/>
</dbReference>
<dbReference type="CDD" id="cd00338">
    <property type="entry name" value="Ser_Recombinase"/>
    <property type="match status" value="1"/>
</dbReference>
<dbReference type="PANTHER" id="PTHR30461">
    <property type="entry name" value="DNA-INVERTASE FROM LAMBDOID PROPHAGE"/>
    <property type="match status" value="1"/>
</dbReference>
<dbReference type="PROSITE" id="PS51736">
    <property type="entry name" value="RECOMBINASES_3"/>
    <property type="match status" value="1"/>
</dbReference>
<feature type="domain" description="Recombinase" evidence="3">
    <location>
        <begin position="161"/>
        <end position="274"/>
    </location>
</feature>
<evidence type="ECO:0000256" key="1">
    <source>
        <dbReference type="SAM" id="Coils"/>
    </source>
</evidence>
<dbReference type="InterPro" id="IPR006119">
    <property type="entry name" value="Resolv_N"/>
</dbReference>
<feature type="non-terminal residue" evidence="4">
    <location>
        <position position="498"/>
    </location>
</feature>
<dbReference type="PROSITE" id="PS51737">
    <property type="entry name" value="RECOMBINASE_DNA_BIND"/>
    <property type="match status" value="1"/>
</dbReference>
<evidence type="ECO:0000313" key="4">
    <source>
        <dbReference type="EMBL" id="OIO28998.1"/>
    </source>
</evidence>
<evidence type="ECO:0000313" key="5">
    <source>
        <dbReference type="Proteomes" id="UP000185769"/>
    </source>
</evidence>
<feature type="coiled-coil region" evidence="1">
    <location>
        <begin position="359"/>
        <end position="421"/>
    </location>
</feature>
<dbReference type="InterPro" id="IPR050639">
    <property type="entry name" value="SSR_resolvase"/>
</dbReference>
<dbReference type="SUPFAM" id="SSF53041">
    <property type="entry name" value="Resolvase-like"/>
    <property type="match status" value="1"/>
</dbReference>
<evidence type="ECO:0000259" key="2">
    <source>
        <dbReference type="PROSITE" id="PS51736"/>
    </source>
</evidence>
<dbReference type="InterPro" id="IPR036162">
    <property type="entry name" value="Resolvase-like_N_sf"/>
</dbReference>
<dbReference type="Gene3D" id="3.40.50.1390">
    <property type="entry name" value="Resolvase, N-terminal catalytic domain"/>
    <property type="match status" value="1"/>
</dbReference>
<dbReference type="GO" id="GO:0000150">
    <property type="term" value="F:DNA strand exchange activity"/>
    <property type="evidence" value="ECO:0007669"/>
    <property type="project" value="InterPro"/>
</dbReference>
<dbReference type="SMART" id="SM00857">
    <property type="entry name" value="Resolvase"/>
    <property type="match status" value="1"/>
</dbReference>
<evidence type="ECO:0000259" key="3">
    <source>
        <dbReference type="PROSITE" id="PS51737"/>
    </source>
</evidence>
<feature type="domain" description="Resolvase/invertase-type recombinase catalytic" evidence="2">
    <location>
        <begin position="2"/>
        <end position="154"/>
    </location>
</feature>
<reference evidence="4 5" key="1">
    <citation type="journal article" date="2016" name="Environ. Microbiol.">
        <title>Genomic resolution of a cold subsurface aquifer community provides metabolic insights for novel microbes adapted to high CO concentrations.</title>
        <authorList>
            <person name="Probst A.J."/>
            <person name="Castelle C.J."/>
            <person name="Singh A."/>
            <person name="Brown C.T."/>
            <person name="Anantharaman K."/>
            <person name="Sharon I."/>
            <person name="Hug L.A."/>
            <person name="Burstein D."/>
            <person name="Emerson J.B."/>
            <person name="Thomas B.C."/>
            <person name="Banfield J.F."/>
        </authorList>
    </citation>
    <scope>NUCLEOTIDE SEQUENCE [LARGE SCALE GENOMIC DNA]</scope>
    <source>
        <strain evidence="4">CG1_02_31_12</strain>
    </source>
</reference>
<dbReference type="EMBL" id="MNVM01000038">
    <property type="protein sequence ID" value="OIO28998.1"/>
    <property type="molecule type" value="Genomic_DNA"/>
</dbReference>
<keyword evidence="1" id="KW-0175">Coiled coil</keyword>
<comment type="caution">
    <text evidence="4">The sequence shown here is derived from an EMBL/GenBank/DDBJ whole genome shotgun (WGS) entry which is preliminary data.</text>
</comment>
<dbReference type="GO" id="GO:0003677">
    <property type="term" value="F:DNA binding"/>
    <property type="evidence" value="ECO:0007669"/>
    <property type="project" value="InterPro"/>
</dbReference>
<gene>
    <name evidence="4" type="ORF">AUJ22_02145</name>
</gene>
<proteinExistence type="predicted"/>
<dbReference type="STRING" id="1805280.AUJ22_02145"/>
<dbReference type="InterPro" id="IPR025827">
    <property type="entry name" value="Zn_ribbon_recom_dom"/>
</dbReference>
<dbReference type="AlphaFoldDB" id="A0A1J4V347"/>
<dbReference type="Gene3D" id="3.90.1750.20">
    <property type="entry name" value="Putative Large Serine Recombinase, Chain B, Domain 2"/>
    <property type="match status" value="1"/>
</dbReference>
<organism evidence="4 5">
    <name type="scientific">Candidatus Nomurabacteria bacterium CG1_02_31_12</name>
    <dbReference type="NCBI Taxonomy" id="1805280"/>
    <lineage>
        <taxon>Bacteria</taxon>
        <taxon>Candidatus Nomuraibacteriota</taxon>
    </lineage>
</organism>
<dbReference type="Proteomes" id="UP000185769">
    <property type="component" value="Unassembled WGS sequence"/>
</dbReference>
<accession>A0A1J4V347</accession>
<evidence type="ECO:0008006" key="6">
    <source>
        <dbReference type="Google" id="ProtNLM"/>
    </source>
</evidence>
<dbReference type="InterPro" id="IPR038109">
    <property type="entry name" value="DNA_bind_recomb_sf"/>
</dbReference>
<dbReference type="InterPro" id="IPR011109">
    <property type="entry name" value="DNA_bind_recombinase_dom"/>
</dbReference>
<name>A0A1J4V347_9BACT</name>
<dbReference type="Pfam" id="PF07508">
    <property type="entry name" value="Recombinase"/>
    <property type="match status" value="1"/>
</dbReference>